<dbReference type="Gene3D" id="3.10.350.10">
    <property type="entry name" value="LysM domain"/>
    <property type="match status" value="1"/>
</dbReference>
<dbReference type="InterPro" id="IPR036779">
    <property type="entry name" value="LysM_dom_sf"/>
</dbReference>
<feature type="domain" description="Peptidoglycan binding-like" evidence="1">
    <location>
        <begin position="160"/>
        <end position="210"/>
    </location>
</feature>
<dbReference type="CDD" id="cd00118">
    <property type="entry name" value="LysM"/>
    <property type="match status" value="1"/>
</dbReference>
<organism evidence="2 3">
    <name type="scientific">Cystobacter fuscus</name>
    <dbReference type="NCBI Taxonomy" id="43"/>
    <lineage>
        <taxon>Bacteria</taxon>
        <taxon>Pseudomonadati</taxon>
        <taxon>Myxococcota</taxon>
        <taxon>Myxococcia</taxon>
        <taxon>Myxococcales</taxon>
        <taxon>Cystobacterineae</taxon>
        <taxon>Archangiaceae</taxon>
        <taxon>Cystobacter</taxon>
    </lineage>
</organism>
<dbReference type="Proteomes" id="UP000217257">
    <property type="component" value="Chromosome"/>
</dbReference>
<dbReference type="Pfam" id="PF01471">
    <property type="entry name" value="PG_binding_1"/>
    <property type="match status" value="1"/>
</dbReference>
<dbReference type="EMBL" id="CP022098">
    <property type="protein sequence ID" value="ATB39716.1"/>
    <property type="molecule type" value="Genomic_DNA"/>
</dbReference>
<reference evidence="2 3" key="1">
    <citation type="submission" date="2017-06" db="EMBL/GenBank/DDBJ databases">
        <title>Sequencing and comparative analysis of myxobacterial genomes.</title>
        <authorList>
            <person name="Rupp O."/>
            <person name="Goesmann A."/>
            <person name="Sogaard-Andersen L."/>
        </authorList>
    </citation>
    <scope>NUCLEOTIDE SEQUENCE [LARGE SCALE GENOMIC DNA]</scope>
    <source>
        <strain evidence="2 3">DSM 52655</strain>
    </source>
</reference>
<dbReference type="AlphaFoldDB" id="A0A250J943"/>
<evidence type="ECO:0000313" key="2">
    <source>
        <dbReference type="EMBL" id="ATB39716.1"/>
    </source>
</evidence>
<dbReference type="InterPro" id="IPR018392">
    <property type="entry name" value="LysM"/>
</dbReference>
<accession>A0A250J943</accession>
<evidence type="ECO:0000313" key="3">
    <source>
        <dbReference type="Proteomes" id="UP000217257"/>
    </source>
</evidence>
<dbReference type="KEGG" id="cfus:CYFUS_005164"/>
<name>A0A250J943_9BACT</name>
<gene>
    <name evidence="2" type="ORF">CYFUS_005164</name>
</gene>
<dbReference type="SUPFAM" id="SSF47090">
    <property type="entry name" value="PGBD-like"/>
    <property type="match status" value="1"/>
</dbReference>
<dbReference type="RefSeq" id="WP_095987704.1">
    <property type="nucleotide sequence ID" value="NZ_CP022098.1"/>
</dbReference>
<dbReference type="InterPro" id="IPR002477">
    <property type="entry name" value="Peptidoglycan-bd-like"/>
</dbReference>
<evidence type="ECO:0000259" key="1">
    <source>
        <dbReference type="Pfam" id="PF01471"/>
    </source>
</evidence>
<dbReference type="Gene3D" id="1.10.101.10">
    <property type="entry name" value="PGBD-like superfamily/PGBD"/>
    <property type="match status" value="1"/>
</dbReference>
<dbReference type="InterPro" id="IPR036365">
    <property type="entry name" value="PGBD-like_sf"/>
</dbReference>
<dbReference type="InterPro" id="IPR036366">
    <property type="entry name" value="PGBDSf"/>
</dbReference>
<proteinExistence type="predicted"/>
<sequence>MTKTHVVKQGECLLLIARRHGFADYKKLYEHPDNAELREKRPNPHVLFPGDEIVIPKPTSAKGMTVSLSTGQSHRIVLQLRTRLVRLALKDAEGKPLANTPYTLTLGNEPREGRTNDQGLLEQRVPYAATRALLQCDGRSWQLELGHLNPLESVPDESISGAEARLINLGYGLEPTGQMTPALRSAIRAFQHRSGLELTGRLDETTLKKLTELHGS</sequence>
<protein>
    <recommendedName>
        <fullName evidence="1">Peptidoglycan binding-like domain-containing protein</fullName>
    </recommendedName>
</protein>